<feature type="compositionally biased region" description="Pro residues" evidence="1">
    <location>
        <begin position="47"/>
        <end position="63"/>
    </location>
</feature>
<dbReference type="EMBL" id="WIXE01003941">
    <property type="protein sequence ID" value="KAK5983472.1"/>
    <property type="molecule type" value="Genomic_DNA"/>
</dbReference>
<evidence type="ECO:0000313" key="3">
    <source>
        <dbReference type="Proteomes" id="UP001331761"/>
    </source>
</evidence>
<accession>A0AAN8FY20</accession>
<feature type="non-terminal residue" evidence="2">
    <location>
        <position position="72"/>
    </location>
</feature>
<organism evidence="2 3">
    <name type="scientific">Trichostrongylus colubriformis</name>
    <name type="common">Black scour worm</name>
    <dbReference type="NCBI Taxonomy" id="6319"/>
    <lineage>
        <taxon>Eukaryota</taxon>
        <taxon>Metazoa</taxon>
        <taxon>Ecdysozoa</taxon>
        <taxon>Nematoda</taxon>
        <taxon>Chromadorea</taxon>
        <taxon>Rhabditida</taxon>
        <taxon>Rhabditina</taxon>
        <taxon>Rhabditomorpha</taxon>
        <taxon>Strongyloidea</taxon>
        <taxon>Trichostrongylidae</taxon>
        <taxon>Trichostrongylus</taxon>
    </lineage>
</organism>
<comment type="caution">
    <text evidence="2">The sequence shown here is derived from an EMBL/GenBank/DDBJ whole genome shotgun (WGS) entry which is preliminary data.</text>
</comment>
<name>A0AAN8FY20_TRICO</name>
<evidence type="ECO:0000313" key="2">
    <source>
        <dbReference type="EMBL" id="KAK5983472.1"/>
    </source>
</evidence>
<dbReference type="AlphaFoldDB" id="A0AAN8FY20"/>
<gene>
    <name evidence="2" type="ORF">GCK32_021163</name>
</gene>
<proteinExistence type="predicted"/>
<evidence type="ECO:0000256" key="1">
    <source>
        <dbReference type="SAM" id="MobiDB-lite"/>
    </source>
</evidence>
<keyword evidence="3" id="KW-1185">Reference proteome</keyword>
<dbReference type="Proteomes" id="UP001331761">
    <property type="component" value="Unassembled WGS sequence"/>
</dbReference>
<reference evidence="2 3" key="1">
    <citation type="submission" date="2019-10" db="EMBL/GenBank/DDBJ databases">
        <title>Assembly and Annotation for the nematode Trichostrongylus colubriformis.</title>
        <authorList>
            <person name="Martin J."/>
        </authorList>
    </citation>
    <scope>NUCLEOTIDE SEQUENCE [LARGE SCALE GENOMIC DNA]</scope>
    <source>
        <strain evidence="2">G859</strain>
        <tissue evidence="2">Whole worm</tissue>
    </source>
</reference>
<protein>
    <submittedName>
        <fullName evidence="2">Uncharacterized protein</fullName>
    </submittedName>
</protein>
<feature type="region of interest" description="Disordered" evidence="1">
    <location>
        <begin position="22"/>
        <end position="72"/>
    </location>
</feature>
<sequence>MRYLPMEPPYPHSFIPSEHMGYEMESSSHHRNRTVQVSSGGSNGGRSPPPEMPLLSAVPPPGLKKPAGKRMI</sequence>